<feature type="domain" description="DhaL" evidence="1">
    <location>
        <begin position="7"/>
        <end position="205"/>
    </location>
</feature>
<evidence type="ECO:0000259" key="1">
    <source>
        <dbReference type="PROSITE" id="PS51480"/>
    </source>
</evidence>
<dbReference type="SMART" id="SM01120">
    <property type="entry name" value="Dak2"/>
    <property type="match status" value="1"/>
</dbReference>
<dbReference type="PANTHER" id="PTHR33434:SF4">
    <property type="entry name" value="PHOSPHATASE PROTEIN"/>
    <property type="match status" value="1"/>
</dbReference>
<dbReference type="PANTHER" id="PTHR33434">
    <property type="entry name" value="DEGV DOMAIN-CONTAINING PROTEIN DR_1986-RELATED"/>
    <property type="match status" value="1"/>
</dbReference>
<name>A0ABY5L0N0_9CELL</name>
<dbReference type="PROSITE" id="PS51480">
    <property type="entry name" value="DHAL"/>
    <property type="match status" value="1"/>
</dbReference>
<dbReference type="InterPro" id="IPR004007">
    <property type="entry name" value="DhaL_dom"/>
</dbReference>
<protein>
    <submittedName>
        <fullName evidence="2">DAK2 domain-containing protein</fullName>
    </submittedName>
</protein>
<sequence length="528" mass="52242">MRLLDGTAVRAWALAAQEALAGARDRIDAVNVFPVADSDTGTNLHLTVAGGAAEVAALPGEGADEGADVAARAFARGALLAARGNSGVIVSQYLAGLAEALPARADGAQVAQALRAAATAAMRAVADPQEGTVLTLARVMGEAAVSASCAPGTGPADVAAVLRAATEQGRASLGPISAKHPQLRAAHVLDAGACGLLVLVQALARVAAGQEQEPADLDWLPASGPKPHPAPQGGGAYEVMLLVRPRHEGGSGEGPGPGLEGGLGAVLSARMQAVGDSVAVVGAEGLWNVHVHTDDPARAIAEAAVGARDQVVVRLLRPEDPGCGGGARAGEQPVAPAPGVVACTASPELAAALAAGGAVVLVRCDGAEVGGRNLQRALTDASASRVVLLPGDASTAEQARSAAHGLAPGVQVEVVEALDDLRVLVGLLALQGGPGDGCTRLAGCAAALARLRTARVDDPDAASLAAALDRLVDEHGAQPESLTVLLGHTVDEVLAAGLEAYAADRHPGLATVVAGPVETLPGVWLGVD</sequence>
<keyword evidence="3" id="KW-1185">Reference proteome</keyword>
<gene>
    <name evidence="2" type="ORF">NP064_05505</name>
</gene>
<proteinExistence type="predicted"/>
<dbReference type="InterPro" id="IPR050270">
    <property type="entry name" value="DegV_domain_contain"/>
</dbReference>
<dbReference type="SMART" id="SM01121">
    <property type="entry name" value="Dak1_2"/>
    <property type="match status" value="1"/>
</dbReference>
<dbReference type="EMBL" id="CP101988">
    <property type="protein sequence ID" value="UUI76352.1"/>
    <property type="molecule type" value="Genomic_DNA"/>
</dbReference>
<dbReference type="Pfam" id="PF21645">
    <property type="entry name" value="FakA-like_M"/>
    <property type="match status" value="1"/>
</dbReference>
<organism evidence="2 3">
    <name type="scientific">Cellulomonas chengniuliangii</name>
    <dbReference type="NCBI Taxonomy" id="2968084"/>
    <lineage>
        <taxon>Bacteria</taxon>
        <taxon>Bacillati</taxon>
        <taxon>Actinomycetota</taxon>
        <taxon>Actinomycetes</taxon>
        <taxon>Micrococcales</taxon>
        <taxon>Cellulomonadaceae</taxon>
        <taxon>Cellulomonas</taxon>
    </lineage>
</organism>
<reference evidence="2 3" key="1">
    <citation type="submission" date="2022-07" db="EMBL/GenBank/DDBJ databases">
        <title>Novel species in genus cellulomonas.</title>
        <authorList>
            <person name="Ye L."/>
        </authorList>
    </citation>
    <scope>NUCLEOTIDE SEQUENCE [LARGE SCALE GENOMIC DNA]</scope>
    <source>
        <strain evidence="3">zg-Y338</strain>
    </source>
</reference>
<dbReference type="Pfam" id="PF02734">
    <property type="entry name" value="Dak2"/>
    <property type="match status" value="1"/>
</dbReference>
<dbReference type="Proteomes" id="UP001316189">
    <property type="component" value="Chromosome"/>
</dbReference>
<evidence type="ECO:0000313" key="3">
    <source>
        <dbReference type="Proteomes" id="UP001316189"/>
    </source>
</evidence>
<evidence type="ECO:0000313" key="2">
    <source>
        <dbReference type="EMBL" id="UUI76352.1"/>
    </source>
</evidence>
<dbReference type="InterPro" id="IPR036117">
    <property type="entry name" value="DhaL_dom_sf"/>
</dbReference>
<dbReference type="Gene3D" id="1.25.40.340">
    <property type="match status" value="1"/>
</dbReference>
<dbReference type="SUPFAM" id="SSF101473">
    <property type="entry name" value="DhaL-like"/>
    <property type="match status" value="1"/>
</dbReference>
<dbReference type="InterPro" id="IPR033470">
    <property type="entry name" value="FakA-like_C"/>
</dbReference>
<dbReference type="RefSeq" id="WP_227570593.1">
    <property type="nucleotide sequence ID" value="NZ_CP101988.1"/>
</dbReference>
<accession>A0ABY5L0N0</accession>
<dbReference type="InterPro" id="IPR048394">
    <property type="entry name" value="FakA-like_M"/>
</dbReference>